<feature type="signal peptide" evidence="6">
    <location>
        <begin position="1"/>
        <end position="32"/>
    </location>
</feature>
<comment type="subcellular location">
    <subcellularLocation>
        <location evidence="1">Cell envelope</location>
    </subcellularLocation>
</comment>
<dbReference type="PANTHER" id="PTHR30290:SF10">
    <property type="entry name" value="PERIPLASMIC OLIGOPEPTIDE-BINDING PROTEIN-RELATED"/>
    <property type="match status" value="1"/>
</dbReference>
<dbReference type="Pfam" id="PF00496">
    <property type="entry name" value="SBP_bac_5"/>
    <property type="match status" value="1"/>
</dbReference>
<feature type="chain" id="PRO_5038380364" description="Solute-binding protein family 5 domain-containing protein" evidence="6">
    <location>
        <begin position="33"/>
        <end position="636"/>
    </location>
</feature>
<feature type="compositionally biased region" description="Polar residues" evidence="5">
    <location>
        <begin position="65"/>
        <end position="75"/>
    </location>
</feature>
<name>A0A1Q4V6Q5_9ACTN</name>
<dbReference type="Proteomes" id="UP000186455">
    <property type="component" value="Unassembled WGS sequence"/>
</dbReference>
<feature type="compositionally biased region" description="Low complexity" evidence="5">
    <location>
        <begin position="33"/>
        <end position="48"/>
    </location>
</feature>
<evidence type="ECO:0000256" key="4">
    <source>
        <dbReference type="ARBA" id="ARBA00022729"/>
    </source>
</evidence>
<dbReference type="GO" id="GO:0042597">
    <property type="term" value="C:periplasmic space"/>
    <property type="evidence" value="ECO:0007669"/>
    <property type="project" value="UniProtKB-ARBA"/>
</dbReference>
<dbReference type="PANTHER" id="PTHR30290">
    <property type="entry name" value="PERIPLASMIC BINDING COMPONENT OF ABC TRANSPORTER"/>
    <property type="match status" value="1"/>
</dbReference>
<evidence type="ECO:0000256" key="2">
    <source>
        <dbReference type="ARBA" id="ARBA00005695"/>
    </source>
</evidence>
<evidence type="ECO:0000256" key="5">
    <source>
        <dbReference type="SAM" id="MobiDB-lite"/>
    </source>
</evidence>
<keyword evidence="3" id="KW-0813">Transport</keyword>
<feature type="region of interest" description="Disordered" evidence="5">
    <location>
        <begin position="33"/>
        <end position="75"/>
    </location>
</feature>
<dbReference type="AlphaFoldDB" id="A0A1Q4V6Q5"/>
<dbReference type="STRING" id="1048205.AB852_18830"/>
<comment type="caution">
    <text evidence="8">The sequence shown here is derived from an EMBL/GenBank/DDBJ whole genome shotgun (WGS) entry which is preliminary data.</text>
</comment>
<evidence type="ECO:0000259" key="7">
    <source>
        <dbReference type="Pfam" id="PF00496"/>
    </source>
</evidence>
<dbReference type="GO" id="GO:0030313">
    <property type="term" value="C:cell envelope"/>
    <property type="evidence" value="ECO:0007669"/>
    <property type="project" value="UniProtKB-SubCell"/>
</dbReference>
<protein>
    <recommendedName>
        <fullName evidence="7">Solute-binding protein family 5 domain-containing protein</fullName>
    </recommendedName>
</protein>
<reference evidence="8 9" key="1">
    <citation type="submission" date="2015-06" db="EMBL/GenBank/DDBJ databases">
        <title>Cloning and characterization of the uncialamcin biosynthetic gene cluster.</title>
        <authorList>
            <person name="Yan X."/>
            <person name="Huang T."/>
            <person name="Ge H."/>
            <person name="Shen B."/>
        </authorList>
    </citation>
    <scope>NUCLEOTIDE SEQUENCE [LARGE SCALE GENOMIC DNA]</scope>
    <source>
        <strain evidence="8 9">DCA2648</strain>
    </source>
</reference>
<dbReference type="GO" id="GO:0015833">
    <property type="term" value="P:peptide transport"/>
    <property type="evidence" value="ECO:0007669"/>
    <property type="project" value="TreeGrafter"/>
</dbReference>
<feature type="domain" description="Solute-binding protein family 5" evidence="7">
    <location>
        <begin position="105"/>
        <end position="495"/>
    </location>
</feature>
<comment type="similarity">
    <text evidence="2">Belongs to the bacterial solute-binding protein 5 family.</text>
</comment>
<dbReference type="PIRSF" id="PIRSF002741">
    <property type="entry name" value="MppA"/>
    <property type="match status" value="1"/>
</dbReference>
<dbReference type="RefSeq" id="WP_073789913.1">
    <property type="nucleotide sequence ID" value="NZ_LFBV01000004.1"/>
</dbReference>
<dbReference type="Gene3D" id="3.40.190.10">
    <property type="entry name" value="Periplasmic binding protein-like II"/>
    <property type="match status" value="1"/>
</dbReference>
<evidence type="ECO:0000313" key="9">
    <source>
        <dbReference type="Proteomes" id="UP000186455"/>
    </source>
</evidence>
<dbReference type="Gene3D" id="3.10.105.10">
    <property type="entry name" value="Dipeptide-binding Protein, Domain 3"/>
    <property type="match status" value="1"/>
</dbReference>
<dbReference type="InterPro" id="IPR039424">
    <property type="entry name" value="SBP_5"/>
</dbReference>
<dbReference type="CDD" id="cd00995">
    <property type="entry name" value="PBP2_NikA_DppA_OppA_like"/>
    <property type="match status" value="1"/>
</dbReference>
<gene>
    <name evidence="8" type="ORF">AB852_18830</name>
</gene>
<dbReference type="InterPro" id="IPR030678">
    <property type="entry name" value="Peptide/Ni-bd"/>
</dbReference>
<evidence type="ECO:0000313" key="8">
    <source>
        <dbReference type="EMBL" id="OKH93521.1"/>
    </source>
</evidence>
<dbReference type="InterPro" id="IPR000914">
    <property type="entry name" value="SBP_5_dom"/>
</dbReference>
<evidence type="ECO:0000256" key="3">
    <source>
        <dbReference type="ARBA" id="ARBA00022448"/>
    </source>
</evidence>
<accession>A0A1Q4V6Q5</accession>
<keyword evidence="4 6" id="KW-0732">Signal</keyword>
<dbReference type="GO" id="GO:1904680">
    <property type="term" value="F:peptide transmembrane transporter activity"/>
    <property type="evidence" value="ECO:0007669"/>
    <property type="project" value="TreeGrafter"/>
</dbReference>
<dbReference type="GO" id="GO:0043190">
    <property type="term" value="C:ATP-binding cassette (ABC) transporter complex"/>
    <property type="evidence" value="ECO:0007669"/>
    <property type="project" value="InterPro"/>
</dbReference>
<evidence type="ECO:0000256" key="6">
    <source>
        <dbReference type="SAM" id="SignalP"/>
    </source>
</evidence>
<sequence length="636" mass="68376">MPSSTRTGPGRALSRTGALVAALLLALTGATAAPAATPAPTTDTGSAGQRAPAPDGDYRIGHSQPIDSVNPFGQQNSLANSVSQLGYDLLLNYRTADGRPDLDNSLAESYRTSPDGRTWTFRLRPGITWSDGRPLTSADVKWTFDTVRANETNVLRGYVVNIKKVTTPDPLTVVFSLSAPDARLESAFVPVLPAHVFAKYPVESIDKIRMPLPAVTTAPFRITAYKKGGTTVLTANPAFRGERPAMRRVLLVHYQAGEAALRDIRLGSLDMVADGDSSWVAKLKKDRDITVWSSPAPGYSEIAFNSCPPGGAGDCAGPAKNVRTAVVQDPAVRRALAWGIDRDNLSRTIYAGQNLPADGLISPYYSAYYKGFAKDPEIGYRHDPARARALLKDGGWDCATTPCVKDGTKAEFEMMVRATSTQDQNAVRRIRAWAAEIGITIDMSVVTEDALNNAIYNPSSVKGRTAPSFDAFYWAWSGDVGTPDLNLEVLRTGSSWADVYYSDPGYDKATLDAVRSREMPGRVAAMHRAERIALTELPYIPTVFSAYIVLTRNDTWHGHQPSPSTGKGSPFGTNWSQLTALRAGPRPGTTAAAADTGSGVPAPAWLALALLTACGGYALGRRRGARPAEIRDWTDE</sequence>
<dbReference type="SUPFAM" id="SSF53850">
    <property type="entry name" value="Periplasmic binding protein-like II"/>
    <property type="match status" value="1"/>
</dbReference>
<proteinExistence type="inferred from homology"/>
<dbReference type="EMBL" id="LFBV01000004">
    <property type="protein sequence ID" value="OKH93521.1"/>
    <property type="molecule type" value="Genomic_DNA"/>
</dbReference>
<evidence type="ECO:0000256" key="1">
    <source>
        <dbReference type="ARBA" id="ARBA00004196"/>
    </source>
</evidence>
<organism evidence="8 9">
    <name type="scientific">Streptomyces uncialis</name>
    <dbReference type="NCBI Taxonomy" id="1048205"/>
    <lineage>
        <taxon>Bacteria</taxon>
        <taxon>Bacillati</taxon>
        <taxon>Actinomycetota</taxon>
        <taxon>Actinomycetes</taxon>
        <taxon>Kitasatosporales</taxon>
        <taxon>Streptomycetaceae</taxon>
        <taxon>Streptomyces</taxon>
    </lineage>
</organism>
<keyword evidence="9" id="KW-1185">Reference proteome</keyword>